<feature type="transmembrane region" description="Helical" evidence="6">
    <location>
        <begin position="182"/>
        <end position="204"/>
    </location>
</feature>
<keyword evidence="5 6" id="KW-0472">Membrane</keyword>
<keyword evidence="2" id="KW-1003">Cell membrane</keyword>
<comment type="subcellular location">
    <subcellularLocation>
        <location evidence="1">Cell membrane</location>
        <topology evidence="1">Multi-pass membrane protein</topology>
    </subcellularLocation>
</comment>
<feature type="transmembrane region" description="Helical" evidence="6">
    <location>
        <begin position="149"/>
        <end position="170"/>
    </location>
</feature>
<feature type="transmembrane region" description="Helical" evidence="6">
    <location>
        <begin position="90"/>
        <end position="109"/>
    </location>
</feature>
<evidence type="ECO:0000256" key="4">
    <source>
        <dbReference type="ARBA" id="ARBA00022989"/>
    </source>
</evidence>
<dbReference type="STRING" id="1514971.AUR64_13395"/>
<evidence type="ECO:0000256" key="2">
    <source>
        <dbReference type="ARBA" id="ARBA00022475"/>
    </source>
</evidence>
<evidence type="ECO:0000256" key="6">
    <source>
        <dbReference type="SAM" id="Phobius"/>
    </source>
</evidence>
<feature type="transmembrane region" description="Helical" evidence="6">
    <location>
        <begin position="12"/>
        <end position="31"/>
    </location>
</feature>
<evidence type="ECO:0000256" key="5">
    <source>
        <dbReference type="ARBA" id="ARBA00023136"/>
    </source>
</evidence>
<name>A0A0W1R624_9EURY</name>
<dbReference type="InterPro" id="IPR018383">
    <property type="entry name" value="UPF0324_pro"/>
</dbReference>
<dbReference type="PANTHER" id="PTHR30106">
    <property type="entry name" value="INNER MEMBRANE PROTEIN YEIH-RELATED"/>
    <property type="match status" value="1"/>
</dbReference>
<dbReference type="OrthoDB" id="26684at2157"/>
<evidence type="ECO:0000313" key="7">
    <source>
        <dbReference type="EMBL" id="KTG08809.1"/>
    </source>
</evidence>
<reference evidence="7 8" key="1">
    <citation type="submission" date="2015-12" db="EMBL/GenBank/DDBJ databases">
        <title>Haloprofundus marisrubri gen. nov., sp. nov., an extremely halophilic archaeon isolated from the Discovery deep brine-seawater interface in the Red Sea.</title>
        <authorList>
            <person name="Zhang G."/>
            <person name="Stingl U."/>
            <person name="Rashid M."/>
        </authorList>
    </citation>
    <scope>NUCLEOTIDE SEQUENCE [LARGE SCALE GENOMIC DNA]</scope>
    <source>
        <strain evidence="7 8">SB9</strain>
    </source>
</reference>
<comment type="caution">
    <text evidence="7">The sequence shown here is derived from an EMBL/GenBank/DDBJ whole genome shotgun (WGS) entry which is preliminary data.</text>
</comment>
<feature type="transmembrane region" description="Helical" evidence="6">
    <location>
        <begin position="311"/>
        <end position="331"/>
    </location>
</feature>
<accession>A0A0W1R624</accession>
<dbReference type="GO" id="GO:0005886">
    <property type="term" value="C:plasma membrane"/>
    <property type="evidence" value="ECO:0007669"/>
    <property type="project" value="UniProtKB-SubCell"/>
</dbReference>
<keyword evidence="4 6" id="KW-1133">Transmembrane helix</keyword>
<dbReference type="PANTHER" id="PTHR30106:SF1">
    <property type="entry name" value="UPF0324 MEMBRANE PROTEIN FN0533"/>
    <property type="match status" value="1"/>
</dbReference>
<proteinExistence type="predicted"/>
<evidence type="ECO:0000313" key="8">
    <source>
        <dbReference type="Proteomes" id="UP000054387"/>
    </source>
</evidence>
<gene>
    <name evidence="7" type="ORF">AUR64_13395</name>
</gene>
<evidence type="ECO:0008006" key="9">
    <source>
        <dbReference type="Google" id="ProtNLM"/>
    </source>
</evidence>
<feature type="transmembrane region" description="Helical" evidence="6">
    <location>
        <begin position="67"/>
        <end position="84"/>
    </location>
</feature>
<feature type="transmembrane region" description="Helical" evidence="6">
    <location>
        <begin position="121"/>
        <end position="143"/>
    </location>
</feature>
<feature type="transmembrane region" description="Helical" evidence="6">
    <location>
        <begin position="247"/>
        <end position="269"/>
    </location>
</feature>
<sequence>MTAATSVVRRLPGLAVLVGIAVTASLLGGVVPMLDGLVLAIAGGALVANTVGVPERVRPGVELHGRLLELGIVCLGAGLSLAAIRASGTLIVALVVATVCGGLVFVEALSRLPFRLPTKTGSLLASGASVCGVSAAATVGGSIDVDDDQLAYVAASILLLDAVTIVVFPLVGDALALGDKEFGIWAGLTMFSTGPVTAAGFGYGPVAGEWATLTKLVRNAFIGVVAVAYSFAYVGETARSKPVFARLWSAFPTFLVGFVAVVVVANLGVLSADQLAVVGRASDWLFALAFAGLGLEIRLDAMREAGARPLLVLVTYLFVAGAVVFGVVTTVF</sequence>
<feature type="transmembrane region" description="Helical" evidence="6">
    <location>
        <begin position="216"/>
        <end position="235"/>
    </location>
</feature>
<dbReference type="AlphaFoldDB" id="A0A0W1R624"/>
<dbReference type="Pfam" id="PF03601">
    <property type="entry name" value="Cons_hypoth698"/>
    <property type="match status" value="1"/>
</dbReference>
<keyword evidence="3 6" id="KW-0812">Transmembrane</keyword>
<evidence type="ECO:0000256" key="1">
    <source>
        <dbReference type="ARBA" id="ARBA00004651"/>
    </source>
</evidence>
<dbReference type="Proteomes" id="UP000054387">
    <property type="component" value="Unassembled WGS sequence"/>
</dbReference>
<keyword evidence="8" id="KW-1185">Reference proteome</keyword>
<protein>
    <recommendedName>
        <fullName evidence="9">Sulfate exporter family transporter</fullName>
    </recommendedName>
</protein>
<evidence type="ECO:0000256" key="3">
    <source>
        <dbReference type="ARBA" id="ARBA00022692"/>
    </source>
</evidence>
<dbReference type="EMBL" id="LOPU01000029">
    <property type="protein sequence ID" value="KTG08809.1"/>
    <property type="molecule type" value="Genomic_DNA"/>
</dbReference>
<dbReference type="RefSeq" id="WP_058581961.1">
    <property type="nucleotide sequence ID" value="NZ_LOPU01000029.1"/>
</dbReference>
<organism evidence="7 8">
    <name type="scientific">Haloprofundus marisrubri</name>
    <dbReference type="NCBI Taxonomy" id="1514971"/>
    <lineage>
        <taxon>Archaea</taxon>
        <taxon>Methanobacteriati</taxon>
        <taxon>Methanobacteriota</taxon>
        <taxon>Stenosarchaea group</taxon>
        <taxon>Halobacteria</taxon>
        <taxon>Halobacteriales</taxon>
        <taxon>Haloferacaceae</taxon>
        <taxon>Haloprofundus</taxon>
    </lineage>
</organism>